<dbReference type="EMBL" id="FUZZ01000001">
    <property type="protein sequence ID" value="SKC96158.1"/>
    <property type="molecule type" value="Genomic_DNA"/>
</dbReference>
<gene>
    <name evidence="1" type="ORF">SAMN05660461_0618</name>
</gene>
<dbReference type="STRING" id="393003.SAMN05660461_0618"/>
<reference evidence="2" key="1">
    <citation type="submission" date="2017-02" db="EMBL/GenBank/DDBJ databases">
        <authorList>
            <person name="Varghese N."/>
            <person name="Submissions S."/>
        </authorList>
    </citation>
    <scope>NUCLEOTIDE SEQUENCE [LARGE SCALE GENOMIC DNA]</scope>
    <source>
        <strain evidence="2">DSM 18108</strain>
    </source>
</reference>
<protein>
    <submittedName>
        <fullName evidence="1">Uncharacterized protein</fullName>
    </submittedName>
</protein>
<evidence type="ECO:0000313" key="2">
    <source>
        <dbReference type="Proteomes" id="UP000190166"/>
    </source>
</evidence>
<dbReference type="AlphaFoldDB" id="A0A1T5N7Y5"/>
<proteinExistence type="predicted"/>
<sequence length="85" mass="9682">MIQHLNANVNGQSYSLDIQPDTYNGRSVYYLLNNNIGELFHHAVPDNLMLMENGDGFTCSPRLTEMEGGYIVQQIWEAIQHSKKP</sequence>
<name>A0A1T5N7Y5_9BACT</name>
<organism evidence="1 2">
    <name type="scientific">Chitinophaga ginsengisegetis</name>
    <dbReference type="NCBI Taxonomy" id="393003"/>
    <lineage>
        <taxon>Bacteria</taxon>
        <taxon>Pseudomonadati</taxon>
        <taxon>Bacteroidota</taxon>
        <taxon>Chitinophagia</taxon>
        <taxon>Chitinophagales</taxon>
        <taxon>Chitinophagaceae</taxon>
        <taxon>Chitinophaga</taxon>
    </lineage>
</organism>
<keyword evidence="2" id="KW-1185">Reference proteome</keyword>
<dbReference type="Proteomes" id="UP000190166">
    <property type="component" value="Unassembled WGS sequence"/>
</dbReference>
<dbReference type="RefSeq" id="WP_079467939.1">
    <property type="nucleotide sequence ID" value="NZ_FUZZ01000001.1"/>
</dbReference>
<accession>A0A1T5N7Y5</accession>
<evidence type="ECO:0000313" key="1">
    <source>
        <dbReference type="EMBL" id="SKC96158.1"/>
    </source>
</evidence>